<dbReference type="InterPro" id="IPR014914">
    <property type="entry name" value="RES_dom"/>
</dbReference>
<dbReference type="Proteomes" id="UP000185003">
    <property type="component" value="Unassembled WGS sequence"/>
</dbReference>
<evidence type="ECO:0000313" key="2">
    <source>
        <dbReference type="EMBL" id="SIO51689.1"/>
    </source>
</evidence>
<dbReference type="STRING" id="536979.SAMN04488055_5095"/>
<organism evidence="2 3">
    <name type="scientific">Chitinophaga niabensis</name>
    <dbReference type="NCBI Taxonomy" id="536979"/>
    <lineage>
        <taxon>Bacteria</taxon>
        <taxon>Pseudomonadati</taxon>
        <taxon>Bacteroidota</taxon>
        <taxon>Chitinophagia</taxon>
        <taxon>Chitinophagales</taxon>
        <taxon>Chitinophagaceae</taxon>
        <taxon>Chitinophaga</taxon>
    </lineage>
</organism>
<reference evidence="2 3" key="1">
    <citation type="submission" date="2016-11" db="EMBL/GenBank/DDBJ databases">
        <authorList>
            <person name="Jaros S."/>
            <person name="Januszkiewicz K."/>
            <person name="Wedrychowicz H."/>
        </authorList>
    </citation>
    <scope>NUCLEOTIDE SEQUENCE [LARGE SCALE GENOMIC DNA]</scope>
    <source>
        <strain evidence="2 3">DSM 24787</strain>
    </source>
</reference>
<accession>A0A1N6K535</accession>
<keyword evidence="3" id="KW-1185">Reference proteome</keyword>
<feature type="domain" description="RES" evidence="1">
    <location>
        <begin position="3"/>
        <end position="137"/>
    </location>
</feature>
<dbReference type="EMBL" id="FSRA01000002">
    <property type="protein sequence ID" value="SIO51689.1"/>
    <property type="molecule type" value="Genomic_DNA"/>
</dbReference>
<name>A0A1N6K535_9BACT</name>
<protein>
    <recommendedName>
        <fullName evidence="1">RES domain-containing protein</fullName>
    </recommendedName>
</protein>
<proteinExistence type="predicted"/>
<dbReference type="OrthoDB" id="9789501at2"/>
<dbReference type="AlphaFoldDB" id="A0A1N6K535"/>
<dbReference type="RefSeq" id="WP_074242362.1">
    <property type="nucleotide sequence ID" value="NZ_FSRA01000002.1"/>
</dbReference>
<sequence>MLLYRLSTKEWQDDLNGESGRLVDNFWTNAGNPCIYVHSSVANCLMENRMYYTMGELNPEMVMVEYEVPEGSLQVFEEEQLPEDWRNDRKPSIARNFGTLRLQARETLLMAFPSVIMTGQLVYLINPIHPLMKEVRITRIFKPLH</sequence>
<gene>
    <name evidence="2" type="ORF">SAMN04488055_5095</name>
</gene>
<evidence type="ECO:0000313" key="3">
    <source>
        <dbReference type="Proteomes" id="UP000185003"/>
    </source>
</evidence>
<dbReference type="Pfam" id="PF08808">
    <property type="entry name" value="RES"/>
    <property type="match status" value="1"/>
</dbReference>
<evidence type="ECO:0000259" key="1">
    <source>
        <dbReference type="Pfam" id="PF08808"/>
    </source>
</evidence>